<name>A0AAV4CG09_9GAST</name>
<dbReference type="InterPro" id="IPR035437">
    <property type="entry name" value="SNase_OB-fold_sf"/>
</dbReference>
<evidence type="ECO:0000256" key="1">
    <source>
        <dbReference type="SAM" id="MobiDB-lite"/>
    </source>
</evidence>
<dbReference type="Gene3D" id="2.30.30.140">
    <property type="match status" value="1"/>
</dbReference>
<dbReference type="Pfam" id="PF00567">
    <property type="entry name" value="TUDOR"/>
    <property type="match status" value="1"/>
</dbReference>
<feature type="compositionally biased region" description="Low complexity" evidence="1">
    <location>
        <begin position="176"/>
        <end position="192"/>
    </location>
</feature>
<dbReference type="PANTHER" id="PTHR22948:SF29">
    <property type="entry name" value="FI02030P-RELATED"/>
    <property type="match status" value="1"/>
</dbReference>
<feature type="domain" description="Tudor" evidence="2">
    <location>
        <begin position="21"/>
        <end position="80"/>
    </location>
</feature>
<dbReference type="InterPro" id="IPR002999">
    <property type="entry name" value="Tudor"/>
</dbReference>
<dbReference type="EMBL" id="BLXT01006411">
    <property type="protein sequence ID" value="GFO31654.1"/>
    <property type="molecule type" value="Genomic_DNA"/>
</dbReference>
<proteinExistence type="predicted"/>
<keyword evidence="4" id="KW-1185">Reference proteome</keyword>
<accession>A0AAV4CG09</accession>
<evidence type="ECO:0000313" key="4">
    <source>
        <dbReference type="Proteomes" id="UP000735302"/>
    </source>
</evidence>
<dbReference type="InterPro" id="IPR050621">
    <property type="entry name" value="Tudor_domain_containing"/>
</dbReference>
<comment type="caution">
    <text evidence="3">The sequence shown here is derived from an EMBL/GenBank/DDBJ whole genome shotgun (WGS) entry which is preliminary data.</text>
</comment>
<evidence type="ECO:0000313" key="3">
    <source>
        <dbReference type="EMBL" id="GFO31654.1"/>
    </source>
</evidence>
<feature type="region of interest" description="Disordered" evidence="1">
    <location>
        <begin position="167"/>
        <end position="192"/>
    </location>
</feature>
<protein>
    <submittedName>
        <fullName evidence="3">Tudor and kh domain-containing protein-like</fullName>
    </submittedName>
</protein>
<sequence length="192" mass="21387">MTIFLVRGFNDHFSGQNYRVTDVVPGELVAARFEEGDSVYYRAKVLGETADGKIDLYFVDFGDNTFANKQDIYKLRSDFTSFPFQAIECRLANAEPVGGQWSEEAITYFEDLTYCAQWKVLFCRVVSHSHHKHPNELMPVVQLLDTSGAQDVDIAVALVERGFATPVKPSNQNQKSEVSSSETSNGSSGLAK</sequence>
<dbReference type="GO" id="GO:0030719">
    <property type="term" value="P:P granule organization"/>
    <property type="evidence" value="ECO:0007669"/>
    <property type="project" value="TreeGrafter"/>
</dbReference>
<dbReference type="GO" id="GO:0034587">
    <property type="term" value="P:piRNA processing"/>
    <property type="evidence" value="ECO:0007669"/>
    <property type="project" value="TreeGrafter"/>
</dbReference>
<evidence type="ECO:0000259" key="2">
    <source>
        <dbReference type="SMART" id="SM00333"/>
    </source>
</evidence>
<dbReference type="SUPFAM" id="SSF63748">
    <property type="entry name" value="Tudor/PWWP/MBT"/>
    <property type="match status" value="1"/>
</dbReference>
<dbReference type="Gene3D" id="2.40.50.90">
    <property type="match status" value="1"/>
</dbReference>
<reference evidence="3 4" key="1">
    <citation type="journal article" date="2021" name="Elife">
        <title>Chloroplast acquisition without the gene transfer in kleptoplastic sea slugs, Plakobranchus ocellatus.</title>
        <authorList>
            <person name="Maeda T."/>
            <person name="Takahashi S."/>
            <person name="Yoshida T."/>
            <person name="Shimamura S."/>
            <person name="Takaki Y."/>
            <person name="Nagai Y."/>
            <person name="Toyoda A."/>
            <person name="Suzuki Y."/>
            <person name="Arimoto A."/>
            <person name="Ishii H."/>
            <person name="Satoh N."/>
            <person name="Nishiyama T."/>
            <person name="Hasebe M."/>
            <person name="Maruyama T."/>
            <person name="Minagawa J."/>
            <person name="Obokata J."/>
            <person name="Shigenobu S."/>
        </authorList>
    </citation>
    <scope>NUCLEOTIDE SEQUENCE [LARGE SCALE GENOMIC DNA]</scope>
</reference>
<dbReference type="PANTHER" id="PTHR22948">
    <property type="entry name" value="TUDOR DOMAIN CONTAINING PROTEIN"/>
    <property type="match status" value="1"/>
</dbReference>
<dbReference type="Proteomes" id="UP000735302">
    <property type="component" value="Unassembled WGS sequence"/>
</dbReference>
<dbReference type="GO" id="GO:0043186">
    <property type="term" value="C:P granule"/>
    <property type="evidence" value="ECO:0007669"/>
    <property type="project" value="TreeGrafter"/>
</dbReference>
<dbReference type="AlphaFoldDB" id="A0AAV4CG09"/>
<dbReference type="SMART" id="SM00333">
    <property type="entry name" value="TUDOR"/>
    <property type="match status" value="1"/>
</dbReference>
<gene>
    <name evidence="3" type="ORF">PoB_005815900</name>
</gene>
<dbReference type="GO" id="GO:0007283">
    <property type="term" value="P:spermatogenesis"/>
    <property type="evidence" value="ECO:0007669"/>
    <property type="project" value="TreeGrafter"/>
</dbReference>
<organism evidence="3 4">
    <name type="scientific">Plakobranchus ocellatus</name>
    <dbReference type="NCBI Taxonomy" id="259542"/>
    <lineage>
        <taxon>Eukaryota</taxon>
        <taxon>Metazoa</taxon>
        <taxon>Spiralia</taxon>
        <taxon>Lophotrochozoa</taxon>
        <taxon>Mollusca</taxon>
        <taxon>Gastropoda</taxon>
        <taxon>Heterobranchia</taxon>
        <taxon>Euthyneura</taxon>
        <taxon>Panpulmonata</taxon>
        <taxon>Sacoglossa</taxon>
        <taxon>Placobranchoidea</taxon>
        <taxon>Plakobranchidae</taxon>
        <taxon>Plakobranchus</taxon>
    </lineage>
</organism>